<reference evidence="2 3" key="1">
    <citation type="submission" date="2015-09" db="EMBL/GenBank/DDBJ databases">
        <authorList>
            <consortium name="Pathogen Informatics"/>
        </authorList>
    </citation>
    <scope>NUCLEOTIDE SEQUENCE [LARGE SCALE GENOMIC DNA]</scope>
    <source>
        <strain evidence="2 3">2789STDY5834847</strain>
    </source>
</reference>
<dbReference type="Pfam" id="PF15616">
    <property type="entry name" value="TerY_C"/>
    <property type="match status" value="1"/>
</dbReference>
<dbReference type="InterPro" id="IPR002035">
    <property type="entry name" value="VWF_A"/>
</dbReference>
<dbReference type="Pfam" id="PF00092">
    <property type="entry name" value="VWA"/>
    <property type="match status" value="1"/>
</dbReference>
<dbReference type="InterPro" id="IPR028274">
    <property type="entry name" value="TerY-C"/>
</dbReference>
<dbReference type="Proteomes" id="UP000095614">
    <property type="component" value="Unassembled WGS sequence"/>
</dbReference>
<proteinExistence type="predicted"/>
<dbReference type="CDD" id="cd01464">
    <property type="entry name" value="vWA_subfamily"/>
    <property type="match status" value="1"/>
</dbReference>
<protein>
    <submittedName>
        <fullName evidence="2">Uncharacterized protein encoded in toxicity protection region of plasmid R478, contains von Willebrand factor (VWF) domain</fullName>
    </submittedName>
</protein>
<dbReference type="SUPFAM" id="SSF53300">
    <property type="entry name" value="vWA-like"/>
    <property type="match status" value="1"/>
</dbReference>
<dbReference type="RefSeq" id="WP_007850461.1">
    <property type="nucleotide sequence ID" value="NZ_CZAF01000004.1"/>
</dbReference>
<evidence type="ECO:0000313" key="2">
    <source>
        <dbReference type="EMBL" id="CUO76442.1"/>
    </source>
</evidence>
<dbReference type="EMBL" id="CZAF01000004">
    <property type="protein sequence ID" value="CUO76442.1"/>
    <property type="molecule type" value="Genomic_DNA"/>
</dbReference>
<dbReference type="AlphaFoldDB" id="A0A174HNB5"/>
<gene>
    <name evidence="2" type="ORF">ERS852462_01473</name>
</gene>
<evidence type="ECO:0000313" key="3">
    <source>
        <dbReference type="Proteomes" id="UP000095614"/>
    </source>
</evidence>
<name>A0A174HNB5_BACUN</name>
<dbReference type="Gene3D" id="3.40.50.410">
    <property type="entry name" value="von Willebrand factor, type A domain"/>
    <property type="match status" value="1"/>
</dbReference>
<sequence length="350" mass="38923">MRRLPIYFLIDVSESMVGEPIEEVQNGIRTIIQELRFDPYALETVYVSIIAFAGKAKTISELTELFKFYPPKFPIGGGTSLGVGLNHLMDSIDRDVQKTTLEAKGDWKPIVFLFTDGTPTDNPDRAIQRWNTKYRKGCNLIAISIGDNVDTKMLGSITDNVLRLKDTDANSFTAFFKWITASIKTSSVSVSETANDELKLAPIDGINLEKIDTNKPCRIDENFAVVMGKCQTTKRPYLIKYAKRIRPLDVEGLEHFNVTDFKLVGAFPVEEESYNILADKSHTKRNINTIELLGAPTCPCCGNQFGFVVCECGNIFCVGDAEYNKCPWCGLEGTLGEGKAEGMNVNRARG</sequence>
<dbReference type="SMART" id="SM00327">
    <property type="entry name" value="VWA"/>
    <property type="match status" value="1"/>
</dbReference>
<dbReference type="InterPro" id="IPR036465">
    <property type="entry name" value="vWFA_dom_sf"/>
</dbReference>
<organism evidence="2 3">
    <name type="scientific">Bacteroides uniformis</name>
    <dbReference type="NCBI Taxonomy" id="820"/>
    <lineage>
        <taxon>Bacteria</taxon>
        <taxon>Pseudomonadati</taxon>
        <taxon>Bacteroidota</taxon>
        <taxon>Bacteroidia</taxon>
        <taxon>Bacteroidales</taxon>
        <taxon>Bacteroidaceae</taxon>
        <taxon>Bacteroides</taxon>
    </lineage>
</organism>
<accession>A0A174HNB5</accession>
<dbReference type="OrthoDB" id="9806395at2"/>
<feature type="domain" description="VWFA" evidence="1">
    <location>
        <begin position="5"/>
        <end position="179"/>
    </location>
</feature>
<evidence type="ECO:0000259" key="1">
    <source>
        <dbReference type="PROSITE" id="PS50234"/>
    </source>
</evidence>
<dbReference type="PROSITE" id="PS50234">
    <property type="entry name" value="VWFA"/>
    <property type="match status" value="1"/>
</dbReference>